<sequence length="430" mass="46598">MKKFGFSSSKKSKGSPAPENPYAQAQPNDPYTAEDTQKYANVAPSYREARSGLPPPGAGGLPSGPRGAYGAALNRHDSSGASASAPPPYQPQPAAQPAAGYNSNKYGTSSGYGSSKYGSSSAGESASGARSGGYGGLGPTADDDAANREALLAGARQRDEAPQASSGSGDYGQSGGDSASKYGGYGEQRDLTEEEKDTEAYRDAKAQIHETTKASLATNQNSMRYMNQAIDTGLQTYARLGAQNERLHHTDQLLDTATESHRHAEAQTKKLKSLNRSMFAVHVNNPFTAKRRTAEEEARVMTQSQLDRQQREATRRDKFGQNARMEQTFASFDKDQGSSSFTRANRGDRSKYTLEDDSDEEGAKELDEQNEQIERDLEQMSVGVGKLKRIGQAMGEELDHSNKLIDRIGEKTDPLDDQIRVTNARMNRIR</sequence>
<name>A0AAI8YBG3_9PEZI</name>
<comment type="similarity">
    <text evidence="1">Belongs to the SNAP-25 family.</text>
</comment>
<feature type="region of interest" description="Disordered" evidence="2">
    <location>
        <begin position="1"/>
        <end position="203"/>
    </location>
</feature>
<dbReference type="AlphaFoldDB" id="A0AAI8YBG3"/>
<dbReference type="GO" id="GO:0005484">
    <property type="term" value="F:SNAP receptor activity"/>
    <property type="evidence" value="ECO:0007669"/>
    <property type="project" value="TreeGrafter"/>
</dbReference>
<dbReference type="Gene3D" id="1.20.5.110">
    <property type="match status" value="2"/>
</dbReference>
<protein>
    <submittedName>
        <fullName evidence="4">Uu.00g039720.m01.CDS01</fullName>
    </submittedName>
</protein>
<dbReference type="GO" id="GO:0006887">
    <property type="term" value="P:exocytosis"/>
    <property type="evidence" value="ECO:0007669"/>
    <property type="project" value="TreeGrafter"/>
</dbReference>
<feature type="compositionally biased region" description="Basic and acidic residues" evidence="2">
    <location>
        <begin position="345"/>
        <end position="354"/>
    </location>
</feature>
<dbReference type="GO" id="GO:0019905">
    <property type="term" value="F:syntaxin binding"/>
    <property type="evidence" value="ECO:0007669"/>
    <property type="project" value="TreeGrafter"/>
</dbReference>
<dbReference type="EMBL" id="CAUWAG010000003">
    <property type="protein sequence ID" value="CAJ2501119.1"/>
    <property type="molecule type" value="Genomic_DNA"/>
</dbReference>
<dbReference type="GO" id="GO:0031201">
    <property type="term" value="C:SNARE complex"/>
    <property type="evidence" value="ECO:0007669"/>
    <property type="project" value="TreeGrafter"/>
</dbReference>
<feature type="domain" description="T-SNARE coiled-coil homology" evidence="3">
    <location>
        <begin position="367"/>
        <end position="429"/>
    </location>
</feature>
<evidence type="ECO:0000256" key="1">
    <source>
        <dbReference type="ARBA" id="ARBA00009480"/>
    </source>
</evidence>
<comment type="caution">
    <text evidence="4">The sequence shown here is derived from an EMBL/GenBank/DDBJ whole genome shotgun (WGS) entry which is preliminary data.</text>
</comment>
<evidence type="ECO:0000313" key="5">
    <source>
        <dbReference type="Proteomes" id="UP001295740"/>
    </source>
</evidence>
<reference evidence="4" key="1">
    <citation type="submission" date="2023-10" db="EMBL/GenBank/DDBJ databases">
        <authorList>
            <person name="Hackl T."/>
        </authorList>
    </citation>
    <scope>NUCLEOTIDE SEQUENCE</scope>
</reference>
<dbReference type="SMART" id="SM00397">
    <property type="entry name" value="t_SNARE"/>
    <property type="match status" value="1"/>
</dbReference>
<keyword evidence="5" id="KW-1185">Reference proteome</keyword>
<dbReference type="GO" id="GO:0005886">
    <property type="term" value="C:plasma membrane"/>
    <property type="evidence" value="ECO:0007669"/>
    <property type="project" value="TreeGrafter"/>
</dbReference>
<evidence type="ECO:0000259" key="3">
    <source>
        <dbReference type="PROSITE" id="PS50192"/>
    </source>
</evidence>
<feature type="region of interest" description="Disordered" evidence="2">
    <location>
        <begin position="294"/>
        <end position="363"/>
    </location>
</feature>
<dbReference type="PANTHER" id="PTHR19305">
    <property type="entry name" value="SYNAPTOSOMAL ASSOCIATED PROTEIN"/>
    <property type="match status" value="1"/>
</dbReference>
<proteinExistence type="inferred from homology"/>
<dbReference type="SUPFAM" id="SSF58038">
    <property type="entry name" value="SNARE fusion complex"/>
    <property type="match status" value="2"/>
</dbReference>
<gene>
    <name evidence="4" type="ORF">KHLLAP_LOCUS1587</name>
</gene>
<feature type="compositionally biased region" description="Low complexity" evidence="2">
    <location>
        <begin position="92"/>
        <end position="129"/>
    </location>
</feature>
<organism evidence="4 5">
    <name type="scientific">Anthostomella pinea</name>
    <dbReference type="NCBI Taxonomy" id="933095"/>
    <lineage>
        <taxon>Eukaryota</taxon>
        <taxon>Fungi</taxon>
        <taxon>Dikarya</taxon>
        <taxon>Ascomycota</taxon>
        <taxon>Pezizomycotina</taxon>
        <taxon>Sordariomycetes</taxon>
        <taxon>Xylariomycetidae</taxon>
        <taxon>Xylariales</taxon>
        <taxon>Xylariaceae</taxon>
        <taxon>Anthostomella</taxon>
    </lineage>
</organism>
<accession>A0AAI8YBG3</accession>
<dbReference type="InterPro" id="IPR000727">
    <property type="entry name" value="T_SNARE_dom"/>
</dbReference>
<dbReference type="CDD" id="cd15857">
    <property type="entry name" value="SNARE_SEC9C"/>
    <property type="match status" value="1"/>
</dbReference>
<dbReference type="PANTHER" id="PTHR19305:SF9">
    <property type="entry name" value="SYNAPTOSOMAL-ASSOCIATED PROTEIN 29"/>
    <property type="match status" value="1"/>
</dbReference>
<evidence type="ECO:0000313" key="4">
    <source>
        <dbReference type="EMBL" id="CAJ2501119.1"/>
    </source>
</evidence>
<feature type="compositionally biased region" description="Basic and acidic residues" evidence="2">
    <location>
        <begin position="308"/>
        <end position="319"/>
    </location>
</feature>
<dbReference type="Proteomes" id="UP001295740">
    <property type="component" value="Unassembled WGS sequence"/>
</dbReference>
<evidence type="ECO:0000256" key="2">
    <source>
        <dbReference type="SAM" id="MobiDB-lite"/>
    </source>
</evidence>
<dbReference type="GO" id="GO:0006906">
    <property type="term" value="P:vesicle fusion"/>
    <property type="evidence" value="ECO:0007669"/>
    <property type="project" value="TreeGrafter"/>
</dbReference>
<dbReference type="PROSITE" id="PS50192">
    <property type="entry name" value="T_SNARE"/>
    <property type="match status" value="1"/>
</dbReference>